<keyword evidence="5" id="KW-0547">Nucleotide-binding</keyword>
<dbReference type="InterPro" id="IPR050482">
    <property type="entry name" value="Sensor_HK_TwoCompSys"/>
</dbReference>
<keyword evidence="10" id="KW-1133">Transmembrane helix</keyword>
<dbReference type="GO" id="GO:0000155">
    <property type="term" value="F:phosphorelay sensor kinase activity"/>
    <property type="evidence" value="ECO:0007669"/>
    <property type="project" value="InterPro"/>
</dbReference>
<feature type="coiled-coil region" evidence="9">
    <location>
        <begin position="175"/>
        <end position="202"/>
    </location>
</feature>
<feature type="domain" description="Signal transduction histidine kinase subgroup 3 dimerisation and phosphoacceptor" evidence="11">
    <location>
        <begin position="202"/>
        <end position="262"/>
    </location>
</feature>
<dbReference type="PANTHER" id="PTHR24421">
    <property type="entry name" value="NITRATE/NITRITE SENSOR PROTEIN NARX-RELATED"/>
    <property type="match status" value="1"/>
</dbReference>
<evidence type="ECO:0000256" key="3">
    <source>
        <dbReference type="ARBA" id="ARBA00022553"/>
    </source>
</evidence>
<accession>A0A921LQN8</accession>
<evidence type="ECO:0000256" key="4">
    <source>
        <dbReference type="ARBA" id="ARBA00022679"/>
    </source>
</evidence>
<dbReference type="EMBL" id="DYVF01000018">
    <property type="protein sequence ID" value="HJG30175.1"/>
    <property type="molecule type" value="Genomic_DNA"/>
</dbReference>
<organism evidence="12 13">
    <name type="scientific">Collinsella ihumii</name>
    <dbReference type="NCBI Taxonomy" id="1720204"/>
    <lineage>
        <taxon>Bacteria</taxon>
        <taxon>Bacillati</taxon>
        <taxon>Actinomycetota</taxon>
        <taxon>Coriobacteriia</taxon>
        <taxon>Coriobacteriales</taxon>
        <taxon>Coriobacteriaceae</taxon>
        <taxon>Collinsella</taxon>
    </lineage>
</organism>
<evidence type="ECO:0000256" key="2">
    <source>
        <dbReference type="ARBA" id="ARBA00012438"/>
    </source>
</evidence>
<keyword evidence="4" id="KW-0808">Transferase</keyword>
<keyword evidence="6 12" id="KW-0418">Kinase</keyword>
<keyword evidence="3" id="KW-0597">Phosphoprotein</keyword>
<dbReference type="SUPFAM" id="SSF55874">
    <property type="entry name" value="ATPase domain of HSP90 chaperone/DNA topoisomerase II/histidine kinase"/>
    <property type="match status" value="1"/>
</dbReference>
<feature type="transmembrane region" description="Helical" evidence="10">
    <location>
        <begin position="64"/>
        <end position="80"/>
    </location>
</feature>
<evidence type="ECO:0000256" key="7">
    <source>
        <dbReference type="ARBA" id="ARBA00022840"/>
    </source>
</evidence>
<sequence>MKEEVTAMRDAGEPARSVIARAIGRWDDSRGLALVAPISCVILEAVFLTRYLSLLPSDYDPASVWLLVWCVAAILACVFLRKRCPLAVTLVACAFAAASAHVDEGAYTGVPLLVLMYGVVARQDYLRAAAAVLTVLAAFWAPVHLAGSESLALVHLEWVLAVVVAALVSRALWARRRAARELEEERAARRQAARERDEAEARSRIAGELHDSVGHDLTAIIALSEGLMGATGDETFDAAVASINDLARTGLSDTRRAVRQLSALHGDAVGAGRSDSHMWDDVRPVLEHARSAGLAVAFTETGSRPPDRKQAELAFSVTREAATNVLRHARDARRITVAWDHAKNGSCTVTVRNDGFPVEGAGDAGTGLARLGGRVEGAGGALDAGPSPDGGWEVRAIIPRLDPDANIEEVENL</sequence>
<evidence type="ECO:0000313" key="12">
    <source>
        <dbReference type="EMBL" id="HJG30175.1"/>
    </source>
</evidence>
<keyword evidence="8" id="KW-0902">Two-component regulatory system</keyword>
<dbReference type="GO" id="GO:0016020">
    <property type="term" value="C:membrane"/>
    <property type="evidence" value="ECO:0007669"/>
    <property type="project" value="InterPro"/>
</dbReference>
<dbReference type="InterPro" id="IPR011712">
    <property type="entry name" value="Sig_transdc_His_kin_sub3_dim/P"/>
</dbReference>
<evidence type="ECO:0000256" key="6">
    <source>
        <dbReference type="ARBA" id="ARBA00022777"/>
    </source>
</evidence>
<comment type="caution">
    <text evidence="12">The sequence shown here is derived from an EMBL/GenBank/DDBJ whole genome shotgun (WGS) entry which is preliminary data.</text>
</comment>
<gene>
    <name evidence="12" type="ORF">K8U80_02135</name>
</gene>
<evidence type="ECO:0000256" key="8">
    <source>
        <dbReference type="ARBA" id="ARBA00023012"/>
    </source>
</evidence>
<dbReference type="Pfam" id="PF07730">
    <property type="entry name" value="HisKA_3"/>
    <property type="match status" value="1"/>
</dbReference>
<dbReference type="InterPro" id="IPR036890">
    <property type="entry name" value="HATPase_C_sf"/>
</dbReference>
<dbReference type="CDD" id="cd16917">
    <property type="entry name" value="HATPase_UhpB-NarQ-NarX-like"/>
    <property type="match status" value="1"/>
</dbReference>
<feature type="transmembrane region" description="Helical" evidence="10">
    <location>
        <begin position="31"/>
        <end position="52"/>
    </location>
</feature>
<evidence type="ECO:0000256" key="5">
    <source>
        <dbReference type="ARBA" id="ARBA00022741"/>
    </source>
</evidence>
<feature type="transmembrane region" description="Helical" evidence="10">
    <location>
        <begin position="152"/>
        <end position="173"/>
    </location>
</feature>
<reference evidence="12" key="1">
    <citation type="journal article" date="2021" name="PeerJ">
        <title>Extensive microbial diversity within the chicken gut microbiome revealed by metagenomics and culture.</title>
        <authorList>
            <person name="Gilroy R."/>
            <person name="Ravi A."/>
            <person name="Getino M."/>
            <person name="Pursley I."/>
            <person name="Horton D.L."/>
            <person name="Alikhan N.F."/>
            <person name="Baker D."/>
            <person name="Gharbi K."/>
            <person name="Hall N."/>
            <person name="Watson M."/>
            <person name="Adriaenssens E.M."/>
            <person name="Foster-Nyarko E."/>
            <person name="Jarju S."/>
            <person name="Secka A."/>
            <person name="Antonio M."/>
            <person name="Oren A."/>
            <person name="Chaudhuri R.R."/>
            <person name="La Ragione R."/>
            <person name="Hildebrand F."/>
            <person name="Pallen M.J."/>
        </authorList>
    </citation>
    <scope>NUCLEOTIDE SEQUENCE</scope>
    <source>
        <strain evidence="12">ChiGjej2B2-7701</strain>
    </source>
</reference>
<dbReference type="Proteomes" id="UP000746751">
    <property type="component" value="Unassembled WGS sequence"/>
</dbReference>
<keyword evidence="9" id="KW-0175">Coiled coil</keyword>
<protein>
    <recommendedName>
        <fullName evidence="2">histidine kinase</fullName>
        <ecNumber evidence="2">2.7.13.3</ecNumber>
    </recommendedName>
</protein>
<reference evidence="12" key="2">
    <citation type="submission" date="2021-09" db="EMBL/GenBank/DDBJ databases">
        <authorList>
            <person name="Gilroy R."/>
        </authorList>
    </citation>
    <scope>NUCLEOTIDE SEQUENCE</scope>
    <source>
        <strain evidence="12">ChiGjej2B2-7701</strain>
    </source>
</reference>
<dbReference type="PANTHER" id="PTHR24421:SF10">
    <property type="entry name" value="NITRATE_NITRITE SENSOR PROTEIN NARQ"/>
    <property type="match status" value="1"/>
</dbReference>
<evidence type="ECO:0000256" key="1">
    <source>
        <dbReference type="ARBA" id="ARBA00000085"/>
    </source>
</evidence>
<feature type="transmembrane region" description="Helical" evidence="10">
    <location>
        <begin position="125"/>
        <end position="146"/>
    </location>
</feature>
<dbReference type="EC" id="2.7.13.3" evidence="2"/>
<keyword evidence="10" id="KW-0472">Membrane</keyword>
<evidence type="ECO:0000313" key="13">
    <source>
        <dbReference type="Proteomes" id="UP000746751"/>
    </source>
</evidence>
<dbReference type="AlphaFoldDB" id="A0A921LQN8"/>
<dbReference type="GO" id="GO:0046983">
    <property type="term" value="F:protein dimerization activity"/>
    <property type="evidence" value="ECO:0007669"/>
    <property type="project" value="InterPro"/>
</dbReference>
<comment type="catalytic activity">
    <reaction evidence="1">
        <text>ATP + protein L-histidine = ADP + protein N-phospho-L-histidine.</text>
        <dbReference type="EC" id="2.7.13.3"/>
    </reaction>
</comment>
<dbReference type="GO" id="GO:0005524">
    <property type="term" value="F:ATP binding"/>
    <property type="evidence" value="ECO:0007669"/>
    <property type="project" value="UniProtKB-KW"/>
</dbReference>
<keyword evidence="10" id="KW-0812">Transmembrane</keyword>
<evidence type="ECO:0000256" key="9">
    <source>
        <dbReference type="SAM" id="Coils"/>
    </source>
</evidence>
<name>A0A921LQN8_9ACTN</name>
<dbReference type="Gene3D" id="3.30.565.10">
    <property type="entry name" value="Histidine kinase-like ATPase, C-terminal domain"/>
    <property type="match status" value="1"/>
</dbReference>
<dbReference type="Gene3D" id="1.20.5.1930">
    <property type="match status" value="1"/>
</dbReference>
<evidence type="ECO:0000259" key="11">
    <source>
        <dbReference type="Pfam" id="PF07730"/>
    </source>
</evidence>
<evidence type="ECO:0000256" key="10">
    <source>
        <dbReference type="SAM" id="Phobius"/>
    </source>
</evidence>
<keyword evidence="7" id="KW-0067">ATP-binding</keyword>
<proteinExistence type="predicted"/>